<dbReference type="Gene3D" id="3.40.50.620">
    <property type="entry name" value="HUPs"/>
    <property type="match status" value="1"/>
</dbReference>
<dbReference type="Pfam" id="PF01588">
    <property type="entry name" value="tRNA_bind"/>
    <property type="match status" value="1"/>
</dbReference>
<evidence type="ECO:0000256" key="18">
    <source>
        <dbReference type="RuleBase" id="RU363036"/>
    </source>
</evidence>
<evidence type="ECO:0000259" key="20">
    <source>
        <dbReference type="PROSITE" id="PS50886"/>
    </source>
</evidence>
<dbReference type="EMBL" id="JANIIK010000039">
    <property type="protein sequence ID" value="KAJ3608967.1"/>
    <property type="molecule type" value="Genomic_DNA"/>
</dbReference>
<dbReference type="InterPro" id="IPR002547">
    <property type="entry name" value="tRNA-bd_dom"/>
</dbReference>
<comment type="similarity">
    <text evidence="3 18">Belongs to the class-I aminoacyl-tRNA synthetase family.</text>
</comment>
<protein>
    <recommendedName>
        <fullName evidence="5">Tyrosine--tRNA ligase, cytoplasmic</fullName>
        <ecNumber evidence="4">6.1.1.1</ecNumber>
    </recommendedName>
    <alternativeName>
        <fullName evidence="15">Tyrosyl-tRNA synthetase</fullName>
    </alternativeName>
</protein>
<dbReference type="GO" id="GO:0005524">
    <property type="term" value="F:ATP binding"/>
    <property type="evidence" value="ECO:0007669"/>
    <property type="project" value="UniProtKB-KW"/>
</dbReference>
<feature type="compositionally biased region" description="Basic and acidic residues" evidence="19">
    <location>
        <begin position="278"/>
        <end position="293"/>
    </location>
</feature>
<dbReference type="Gene3D" id="1.10.240.10">
    <property type="entry name" value="Tyrosyl-Transfer RNA Synthetase"/>
    <property type="match status" value="2"/>
</dbReference>
<evidence type="ECO:0000256" key="7">
    <source>
        <dbReference type="ARBA" id="ARBA00022555"/>
    </source>
</evidence>
<gene>
    <name evidence="21" type="ORF">NHX12_023495</name>
</gene>
<keyword evidence="10 18" id="KW-0067">ATP-binding</keyword>
<keyword evidence="9 18" id="KW-0547">Nucleotide-binding</keyword>
<dbReference type="OrthoDB" id="197206at2759"/>
<keyword evidence="6" id="KW-0963">Cytoplasm</keyword>
<dbReference type="InterPro" id="IPR002307">
    <property type="entry name" value="Tyr-tRNA-ligase"/>
</dbReference>
<evidence type="ECO:0000256" key="16">
    <source>
        <dbReference type="ARBA" id="ARBA00048400"/>
    </source>
</evidence>
<keyword evidence="14" id="KW-0539">Nucleus</keyword>
<feature type="domain" description="TRNA-binding" evidence="20">
    <location>
        <begin position="175"/>
        <end position="279"/>
    </location>
</feature>
<dbReference type="PANTHER" id="PTHR11586:SF43">
    <property type="entry name" value="TYROSINE--TRNA LIGASE, CYTOPLASMIC"/>
    <property type="match status" value="1"/>
</dbReference>
<accession>A0A9Q0IQ22</accession>
<dbReference type="GO" id="GO:0000049">
    <property type="term" value="F:tRNA binding"/>
    <property type="evidence" value="ECO:0007669"/>
    <property type="project" value="UniProtKB-UniRule"/>
</dbReference>
<evidence type="ECO:0000256" key="6">
    <source>
        <dbReference type="ARBA" id="ARBA00022490"/>
    </source>
</evidence>
<dbReference type="PRINTS" id="PR01040">
    <property type="entry name" value="TRNASYNTHTYR"/>
</dbReference>
<evidence type="ECO:0000256" key="10">
    <source>
        <dbReference type="ARBA" id="ARBA00022840"/>
    </source>
</evidence>
<keyword evidence="12 18" id="KW-0648">Protein biosynthesis</keyword>
<dbReference type="FunFam" id="2.40.50.140:FF:000047">
    <property type="entry name" value="tyrosine--tRNA ligase, cytoplasmic isoform X2"/>
    <property type="match status" value="1"/>
</dbReference>
<dbReference type="GO" id="GO:0005737">
    <property type="term" value="C:cytoplasm"/>
    <property type="evidence" value="ECO:0007669"/>
    <property type="project" value="UniProtKB-SubCell"/>
</dbReference>
<comment type="subcellular location">
    <subcellularLocation>
        <location evidence="2">Cytoplasm</location>
    </subcellularLocation>
    <subcellularLocation>
        <location evidence="1">Nucleus</location>
    </subcellularLocation>
</comment>
<dbReference type="EC" id="6.1.1.1" evidence="4"/>
<feature type="region of interest" description="Disordered" evidence="19">
    <location>
        <begin position="262"/>
        <end position="293"/>
    </location>
</feature>
<dbReference type="GO" id="GO:0006437">
    <property type="term" value="P:tyrosyl-tRNA aminoacylation"/>
    <property type="evidence" value="ECO:0007669"/>
    <property type="project" value="InterPro"/>
</dbReference>
<dbReference type="InterPro" id="IPR051270">
    <property type="entry name" value="Tyrosine-tRNA_ligase_regulator"/>
</dbReference>
<keyword evidence="7 17" id="KW-0820">tRNA-binding</keyword>
<dbReference type="InterPro" id="IPR012340">
    <property type="entry name" value="NA-bd_OB-fold"/>
</dbReference>
<keyword evidence="11 17" id="KW-0694">RNA-binding</keyword>
<dbReference type="AlphaFoldDB" id="A0A9Q0IQ22"/>
<evidence type="ECO:0000256" key="12">
    <source>
        <dbReference type="ARBA" id="ARBA00022917"/>
    </source>
</evidence>
<dbReference type="Proteomes" id="UP001148018">
    <property type="component" value="Unassembled WGS sequence"/>
</dbReference>
<dbReference type="Pfam" id="PF00579">
    <property type="entry name" value="tRNA-synt_1b"/>
    <property type="match status" value="1"/>
</dbReference>
<keyword evidence="8 18" id="KW-0436">Ligase</keyword>
<evidence type="ECO:0000256" key="5">
    <source>
        <dbReference type="ARBA" id="ARBA00015898"/>
    </source>
</evidence>
<keyword evidence="22" id="KW-1185">Reference proteome</keyword>
<dbReference type="InterPro" id="IPR002305">
    <property type="entry name" value="aa-tRNA-synth_Ic"/>
</dbReference>
<evidence type="ECO:0000256" key="19">
    <source>
        <dbReference type="SAM" id="MobiDB-lite"/>
    </source>
</evidence>
<evidence type="ECO:0000256" key="8">
    <source>
        <dbReference type="ARBA" id="ARBA00022598"/>
    </source>
</evidence>
<dbReference type="PROSITE" id="PS50886">
    <property type="entry name" value="TRBD"/>
    <property type="match status" value="1"/>
</dbReference>
<dbReference type="SUPFAM" id="SSF52374">
    <property type="entry name" value="Nucleotidylyl transferase"/>
    <property type="match status" value="1"/>
</dbReference>
<comment type="catalytic activity">
    <reaction evidence="16">
        <text>tRNA(Tyr) + L-tyrosine + ATP = L-tyrosyl-tRNA(Tyr) + AMP + diphosphate + H(+)</text>
        <dbReference type="Rhea" id="RHEA:10220"/>
        <dbReference type="Rhea" id="RHEA-COMP:9706"/>
        <dbReference type="Rhea" id="RHEA-COMP:9707"/>
        <dbReference type="ChEBI" id="CHEBI:15378"/>
        <dbReference type="ChEBI" id="CHEBI:30616"/>
        <dbReference type="ChEBI" id="CHEBI:33019"/>
        <dbReference type="ChEBI" id="CHEBI:58315"/>
        <dbReference type="ChEBI" id="CHEBI:78442"/>
        <dbReference type="ChEBI" id="CHEBI:78536"/>
        <dbReference type="ChEBI" id="CHEBI:456215"/>
        <dbReference type="EC" id="6.1.1.1"/>
    </reaction>
    <physiologicalReaction direction="left-to-right" evidence="16">
        <dbReference type="Rhea" id="RHEA:10221"/>
    </physiologicalReaction>
</comment>
<dbReference type="PANTHER" id="PTHR11586">
    <property type="entry name" value="TRNA-AMINOACYLATION COFACTOR ARC1 FAMILY MEMBER"/>
    <property type="match status" value="1"/>
</dbReference>
<proteinExistence type="inferred from homology"/>
<evidence type="ECO:0000313" key="22">
    <source>
        <dbReference type="Proteomes" id="UP001148018"/>
    </source>
</evidence>
<dbReference type="Gene3D" id="2.40.50.140">
    <property type="entry name" value="Nucleic acid-binding proteins"/>
    <property type="match status" value="1"/>
</dbReference>
<evidence type="ECO:0000256" key="3">
    <source>
        <dbReference type="ARBA" id="ARBA00005594"/>
    </source>
</evidence>
<organism evidence="21 22">
    <name type="scientific">Muraenolepis orangiensis</name>
    <name type="common">Patagonian moray cod</name>
    <dbReference type="NCBI Taxonomy" id="630683"/>
    <lineage>
        <taxon>Eukaryota</taxon>
        <taxon>Metazoa</taxon>
        <taxon>Chordata</taxon>
        <taxon>Craniata</taxon>
        <taxon>Vertebrata</taxon>
        <taxon>Euteleostomi</taxon>
        <taxon>Actinopterygii</taxon>
        <taxon>Neopterygii</taxon>
        <taxon>Teleostei</taxon>
        <taxon>Neoteleostei</taxon>
        <taxon>Acanthomorphata</taxon>
        <taxon>Zeiogadaria</taxon>
        <taxon>Gadariae</taxon>
        <taxon>Gadiformes</taxon>
        <taxon>Muraenolepidoidei</taxon>
        <taxon>Muraenolepididae</taxon>
        <taxon>Muraenolepis</taxon>
    </lineage>
</organism>
<keyword evidence="13 18" id="KW-0030">Aminoacyl-tRNA synthetase</keyword>
<evidence type="ECO:0000256" key="17">
    <source>
        <dbReference type="PROSITE-ProRule" id="PRU00209"/>
    </source>
</evidence>
<name>A0A9Q0IQ22_9TELE</name>
<evidence type="ECO:0000256" key="15">
    <source>
        <dbReference type="ARBA" id="ARBA00033323"/>
    </source>
</evidence>
<evidence type="ECO:0000313" key="21">
    <source>
        <dbReference type="EMBL" id="KAJ3608967.1"/>
    </source>
</evidence>
<reference evidence="21" key="1">
    <citation type="submission" date="2022-07" db="EMBL/GenBank/DDBJ databases">
        <title>Chromosome-level genome of Muraenolepis orangiensis.</title>
        <authorList>
            <person name="Kim J."/>
        </authorList>
    </citation>
    <scope>NUCLEOTIDE SEQUENCE</scope>
    <source>
        <strain evidence="21">KU_S4_2022</strain>
        <tissue evidence="21">Muscle</tissue>
    </source>
</reference>
<evidence type="ECO:0000256" key="11">
    <source>
        <dbReference type="ARBA" id="ARBA00022884"/>
    </source>
</evidence>
<evidence type="ECO:0000256" key="13">
    <source>
        <dbReference type="ARBA" id="ARBA00023146"/>
    </source>
</evidence>
<dbReference type="SUPFAM" id="SSF50249">
    <property type="entry name" value="Nucleic acid-binding proteins"/>
    <property type="match status" value="1"/>
</dbReference>
<evidence type="ECO:0000256" key="4">
    <source>
        <dbReference type="ARBA" id="ARBA00013160"/>
    </source>
</evidence>
<evidence type="ECO:0000256" key="1">
    <source>
        <dbReference type="ARBA" id="ARBA00004123"/>
    </source>
</evidence>
<dbReference type="CDD" id="cd02799">
    <property type="entry name" value="tRNA_bind_EMAP-II_like"/>
    <property type="match status" value="1"/>
</dbReference>
<dbReference type="GO" id="GO:0004831">
    <property type="term" value="F:tyrosine-tRNA ligase activity"/>
    <property type="evidence" value="ECO:0007669"/>
    <property type="project" value="UniProtKB-EC"/>
</dbReference>
<comment type="caution">
    <text evidence="21">The sequence shown here is derived from an EMBL/GenBank/DDBJ whole genome shotgun (WGS) entry which is preliminary data.</text>
</comment>
<evidence type="ECO:0000256" key="9">
    <source>
        <dbReference type="ARBA" id="ARBA00022741"/>
    </source>
</evidence>
<dbReference type="GO" id="GO:0005634">
    <property type="term" value="C:nucleus"/>
    <property type="evidence" value="ECO:0007669"/>
    <property type="project" value="UniProtKB-SubCell"/>
</dbReference>
<dbReference type="InterPro" id="IPR014729">
    <property type="entry name" value="Rossmann-like_a/b/a_fold"/>
</dbReference>
<sequence>MVTEHDAKKAGAEVVKQVDHPLLSGLLYPGLQALDEEYLKVDAQFGGVDQRKIFTLAEKYLPSLGYAKRSHLMNPMVPGLTGTKMSSSEEDSKIDLLDRKEEVKKKLKKAFCEPGNIENNGLLSFVKHVLFPLHTGDLKASVETALNKLLDPIRKKFESPVLRKLANAAYPDPSKTRQLDIRVGKVISVEKHPDADSLYLEKVDVGEAEPRTVVSGLVAFVSQEELQDRMVLLLCNLKPQKMRGIESQAMVLCAAIEGEPRRVEPLDPPEGSSPGDRVFVEGHETGKPDDKLNPKKKVWEKLQVDLKVSGECVAQWKDQHLMTKLGPVTCKTLKGGHIC</sequence>
<evidence type="ECO:0000256" key="2">
    <source>
        <dbReference type="ARBA" id="ARBA00004496"/>
    </source>
</evidence>
<evidence type="ECO:0000256" key="14">
    <source>
        <dbReference type="ARBA" id="ARBA00023242"/>
    </source>
</evidence>